<proteinExistence type="inferred from homology"/>
<dbReference type="EMBL" id="KL197740">
    <property type="protein sequence ID" value="KDQ52340.1"/>
    <property type="molecule type" value="Genomic_DNA"/>
</dbReference>
<dbReference type="PROSITE" id="PS00518">
    <property type="entry name" value="ZF_RING_1"/>
    <property type="match status" value="1"/>
</dbReference>
<evidence type="ECO:0000256" key="8">
    <source>
        <dbReference type="ARBA" id="ARBA00022840"/>
    </source>
</evidence>
<dbReference type="InterPro" id="IPR001841">
    <property type="entry name" value="Znf_RING"/>
</dbReference>
<dbReference type="OrthoDB" id="423559at2759"/>
<accession>A0A067PER3</accession>
<evidence type="ECO:0000256" key="1">
    <source>
        <dbReference type="ARBA" id="ARBA00007025"/>
    </source>
</evidence>
<reference evidence="15" key="1">
    <citation type="journal article" date="2014" name="Proc. Natl. Acad. Sci. U.S.A.">
        <title>Extensive sampling of basidiomycete genomes demonstrates inadequacy of the white-rot/brown-rot paradigm for wood decay fungi.</title>
        <authorList>
            <person name="Riley R."/>
            <person name="Salamov A.A."/>
            <person name="Brown D.W."/>
            <person name="Nagy L.G."/>
            <person name="Floudas D."/>
            <person name="Held B.W."/>
            <person name="Levasseur A."/>
            <person name="Lombard V."/>
            <person name="Morin E."/>
            <person name="Otillar R."/>
            <person name="Lindquist E.A."/>
            <person name="Sun H."/>
            <person name="LaButti K.M."/>
            <person name="Schmutz J."/>
            <person name="Jabbour D."/>
            <person name="Luo H."/>
            <person name="Baker S.E."/>
            <person name="Pisabarro A.G."/>
            <person name="Walton J.D."/>
            <person name="Blanchette R.A."/>
            <person name="Henrissat B."/>
            <person name="Martin F."/>
            <person name="Cullen D."/>
            <person name="Hibbett D.S."/>
            <person name="Grigoriev I.V."/>
        </authorList>
    </citation>
    <scope>NUCLEOTIDE SEQUENCE [LARGE SCALE GENOMIC DNA]</scope>
    <source>
        <strain evidence="15">MUCL 33604</strain>
    </source>
</reference>
<dbReference type="Gene3D" id="3.30.40.10">
    <property type="entry name" value="Zinc/RING finger domain, C3HC4 (zinc finger)"/>
    <property type="match status" value="1"/>
</dbReference>
<feature type="compositionally biased region" description="Low complexity" evidence="10">
    <location>
        <begin position="38"/>
        <end position="52"/>
    </location>
</feature>
<gene>
    <name evidence="14" type="ORF">JAAARDRAFT_210552</name>
</gene>
<feature type="compositionally biased region" description="Acidic residues" evidence="10">
    <location>
        <begin position="705"/>
        <end position="728"/>
    </location>
</feature>
<evidence type="ECO:0000259" key="13">
    <source>
        <dbReference type="PROSITE" id="PS51194"/>
    </source>
</evidence>
<dbReference type="InParanoid" id="A0A067PER3"/>
<dbReference type="GO" id="GO:0008270">
    <property type="term" value="F:zinc ion binding"/>
    <property type="evidence" value="ECO:0007669"/>
    <property type="project" value="UniProtKB-KW"/>
</dbReference>
<feature type="domain" description="Helicase C-terminal" evidence="13">
    <location>
        <begin position="819"/>
        <end position="974"/>
    </location>
</feature>
<dbReference type="GO" id="GO:0005634">
    <property type="term" value="C:nucleus"/>
    <property type="evidence" value="ECO:0007669"/>
    <property type="project" value="TreeGrafter"/>
</dbReference>
<dbReference type="STRING" id="933084.A0A067PER3"/>
<organism evidence="14 15">
    <name type="scientific">Jaapia argillacea MUCL 33604</name>
    <dbReference type="NCBI Taxonomy" id="933084"/>
    <lineage>
        <taxon>Eukaryota</taxon>
        <taxon>Fungi</taxon>
        <taxon>Dikarya</taxon>
        <taxon>Basidiomycota</taxon>
        <taxon>Agaricomycotina</taxon>
        <taxon>Agaricomycetes</taxon>
        <taxon>Agaricomycetidae</taxon>
        <taxon>Jaapiales</taxon>
        <taxon>Jaapiaceae</taxon>
        <taxon>Jaapia</taxon>
    </lineage>
</organism>
<keyword evidence="8" id="KW-0067">ATP-binding</keyword>
<dbReference type="InterPro" id="IPR000330">
    <property type="entry name" value="SNF2_N"/>
</dbReference>
<dbReference type="SMART" id="SM00490">
    <property type="entry name" value="HELICc"/>
    <property type="match status" value="1"/>
</dbReference>
<feature type="compositionally biased region" description="Basic residues" evidence="10">
    <location>
        <begin position="760"/>
        <end position="773"/>
    </location>
</feature>
<keyword evidence="7" id="KW-0862">Zinc</keyword>
<keyword evidence="2" id="KW-0479">Metal-binding</keyword>
<name>A0A067PER3_9AGAM</name>
<dbReference type="InterPro" id="IPR038718">
    <property type="entry name" value="SNF2-like_sf"/>
</dbReference>
<dbReference type="CDD" id="cd18008">
    <property type="entry name" value="DEXDc_SHPRH-like"/>
    <property type="match status" value="1"/>
</dbReference>
<dbReference type="PANTHER" id="PTHR45626:SF16">
    <property type="entry name" value="ATP-DEPENDENT HELICASE ULS1"/>
    <property type="match status" value="1"/>
</dbReference>
<evidence type="ECO:0000256" key="3">
    <source>
        <dbReference type="ARBA" id="ARBA00022741"/>
    </source>
</evidence>
<dbReference type="InterPro" id="IPR050628">
    <property type="entry name" value="SNF2_RAD54_helicase_TF"/>
</dbReference>
<dbReference type="Pfam" id="PF00176">
    <property type="entry name" value="SNF2-rel_dom"/>
    <property type="match status" value="1"/>
</dbReference>
<dbReference type="InterPro" id="IPR049730">
    <property type="entry name" value="SNF2/RAD54-like_C"/>
</dbReference>
<dbReference type="GO" id="GO:0005524">
    <property type="term" value="F:ATP binding"/>
    <property type="evidence" value="ECO:0007669"/>
    <property type="project" value="UniProtKB-KW"/>
</dbReference>
<evidence type="ECO:0000313" key="15">
    <source>
        <dbReference type="Proteomes" id="UP000027265"/>
    </source>
</evidence>
<evidence type="ECO:0000256" key="10">
    <source>
        <dbReference type="SAM" id="MobiDB-lite"/>
    </source>
</evidence>
<dbReference type="SMART" id="SM00487">
    <property type="entry name" value="DEXDc"/>
    <property type="match status" value="1"/>
</dbReference>
<evidence type="ECO:0000256" key="7">
    <source>
        <dbReference type="ARBA" id="ARBA00022833"/>
    </source>
</evidence>
<dbReference type="PANTHER" id="PTHR45626">
    <property type="entry name" value="TRANSCRIPTION TERMINATION FACTOR 2-RELATED"/>
    <property type="match status" value="1"/>
</dbReference>
<dbReference type="Gene3D" id="3.40.50.10810">
    <property type="entry name" value="Tandem AAA-ATPase domain"/>
    <property type="match status" value="1"/>
</dbReference>
<dbReference type="GO" id="GO:0005737">
    <property type="term" value="C:cytoplasm"/>
    <property type="evidence" value="ECO:0007669"/>
    <property type="project" value="TreeGrafter"/>
</dbReference>
<keyword evidence="4 9" id="KW-0863">Zinc-finger</keyword>
<dbReference type="InterPro" id="IPR027417">
    <property type="entry name" value="P-loop_NTPase"/>
</dbReference>
<feature type="compositionally biased region" description="Polar residues" evidence="10">
    <location>
        <begin position="736"/>
        <end position="747"/>
    </location>
</feature>
<dbReference type="Pfam" id="PF00271">
    <property type="entry name" value="Helicase_C"/>
    <property type="match status" value="1"/>
</dbReference>
<protein>
    <submittedName>
        <fullName evidence="14">Uncharacterized protein</fullName>
    </submittedName>
</protein>
<evidence type="ECO:0000313" key="14">
    <source>
        <dbReference type="EMBL" id="KDQ52340.1"/>
    </source>
</evidence>
<dbReference type="PROSITE" id="PS51192">
    <property type="entry name" value="HELICASE_ATP_BIND_1"/>
    <property type="match status" value="1"/>
</dbReference>
<dbReference type="InterPro" id="IPR013083">
    <property type="entry name" value="Znf_RING/FYVE/PHD"/>
</dbReference>
<comment type="similarity">
    <text evidence="1">Belongs to the SNF2/RAD54 helicase family.</text>
</comment>
<keyword evidence="6" id="KW-0347">Helicase</keyword>
<keyword evidence="3" id="KW-0547">Nucleotide-binding</keyword>
<dbReference type="GO" id="GO:0000724">
    <property type="term" value="P:double-strand break repair via homologous recombination"/>
    <property type="evidence" value="ECO:0007669"/>
    <property type="project" value="TreeGrafter"/>
</dbReference>
<dbReference type="CDD" id="cd18793">
    <property type="entry name" value="SF2_C_SNF"/>
    <property type="match status" value="1"/>
</dbReference>
<feature type="region of interest" description="Disordered" evidence="10">
    <location>
        <begin position="33"/>
        <end position="58"/>
    </location>
</feature>
<dbReference type="GO" id="GO:0008094">
    <property type="term" value="F:ATP-dependent activity, acting on DNA"/>
    <property type="evidence" value="ECO:0007669"/>
    <property type="project" value="TreeGrafter"/>
</dbReference>
<keyword evidence="15" id="KW-1185">Reference proteome</keyword>
<dbReference type="SMART" id="SM00184">
    <property type="entry name" value="RING"/>
    <property type="match status" value="1"/>
</dbReference>
<feature type="domain" description="RING-type" evidence="11">
    <location>
        <begin position="549"/>
        <end position="619"/>
    </location>
</feature>
<evidence type="ECO:0000259" key="11">
    <source>
        <dbReference type="PROSITE" id="PS50089"/>
    </source>
</evidence>
<evidence type="ECO:0000256" key="4">
    <source>
        <dbReference type="ARBA" id="ARBA00022771"/>
    </source>
</evidence>
<dbReference type="GO" id="GO:0016787">
    <property type="term" value="F:hydrolase activity"/>
    <property type="evidence" value="ECO:0007669"/>
    <property type="project" value="UniProtKB-KW"/>
</dbReference>
<dbReference type="HOGENOM" id="CLU_000315_2_8_1"/>
<evidence type="ECO:0000259" key="12">
    <source>
        <dbReference type="PROSITE" id="PS51192"/>
    </source>
</evidence>
<evidence type="ECO:0000256" key="6">
    <source>
        <dbReference type="ARBA" id="ARBA00022806"/>
    </source>
</evidence>
<dbReference type="Proteomes" id="UP000027265">
    <property type="component" value="Unassembled WGS sequence"/>
</dbReference>
<sequence>MANPAQTPKRKSRVLAALDQPLFEPLPSQLTAQLQTPGASGSNQGQGASGSRGAKRRALGLGSGSITGVVVNHPAGFPSNAGLAGDSFALLSGSSPRKPSGGLNPISSGFNLHYDCETPISAIDRGGSDQAARMAEFVTRSIDNLSHGVTVKDAMKKLGLRDNRDILPGMEVRLLPHQVIGVSWMLDQELKSPYKGGIMADEMGLGKTIQMIATMAMNMPKEGDKTKTTLIVVPSALMHQWKEELETKSNGLFTAHVHYGKEKLKSLAALRENDVIITTYQTLNLDLAVPKDVEADEKFKWLMDNGGILARMTWYRVVLDEAQFVRNRGTRSSQSVAMLRSKYRWMLTGTPVTNTLADIYGLIRFGRFRPWNDWNDFNQYIAKVQLEDAVLAGQRAQEVLKPILLRRTKDAKLEGEPLLKLPKKNIEIVKLKFTVEERELYDSFERKVKLRVNKFFKERSILKNHSAVFVMILRLRQLCCHPHLILSLAEGFEDPTLIVGSDADKELARANQLMGAAWVAQVKKGFMTRARMNDFDFSDDDDDGPNAFCPKCNDLFMNDSGRVLVCGHEICFDCLLDLRTSPIDHDGIFGTGTEQENLRAEKEYEEAAAKGYRPCPTCKKMNDCFAKVFRSSAFEPSDEELKEAKMAARRNRKRKRQDSLLAEQKTVKSFDAMLVDSAESSDEDMPDISDILAGTDKKKKVVVESDTETEDDSGEESDAIDLTMDDISVDLPPPSSTKKSSIMSQRITKTKKVDSSPSKPKTKHIDKKGKRKASATQRSDDEEEHSQDGDKGQGPVSDALIATWRKGDHNMEVSTKMTALIGLLKEAEVAGDKSICYSQWTSMLDLVEIAFNRHGIQSLRYDGKMDRQSREDVLMTFRKPGGPKVILISTKCGGVGLNLVAANRVINLDLSWNYASESQAYDRVHRLGQEKEVFVKRLVVQDTIEDRMLYMQSIKSDLASAALGEGPGNLHKLSVKDIKLLFGIKNHAT</sequence>
<dbReference type="Gene3D" id="3.40.50.300">
    <property type="entry name" value="P-loop containing nucleotide triphosphate hydrolases"/>
    <property type="match status" value="2"/>
</dbReference>
<dbReference type="InterPro" id="IPR017907">
    <property type="entry name" value="Znf_RING_CS"/>
</dbReference>
<evidence type="ECO:0000256" key="9">
    <source>
        <dbReference type="PROSITE-ProRule" id="PRU00175"/>
    </source>
</evidence>
<dbReference type="AlphaFoldDB" id="A0A067PER3"/>
<keyword evidence="5" id="KW-0378">Hydrolase</keyword>
<evidence type="ECO:0000256" key="5">
    <source>
        <dbReference type="ARBA" id="ARBA00022801"/>
    </source>
</evidence>
<feature type="region of interest" description="Disordered" evidence="10">
    <location>
        <begin position="697"/>
        <end position="796"/>
    </location>
</feature>
<dbReference type="SUPFAM" id="SSF52540">
    <property type="entry name" value="P-loop containing nucleoside triphosphate hydrolases"/>
    <property type="match status" value="2"/>
</dbReference>
<dbReference type="InterPro" id="IPR014001">
    <property type="entry name" value="Helicase_ATP-bd"/>
</dbReference>
<feature type="domain" description="Helicase ATP-binding" evidence="12">
    <location>
        <begin position="188"/>
        <end position="369"/>
    </location>
</feature>
<dbReference type="InterPro" id="IPR001650">
    <property type="entry name" value="Helicase_C-like"/>
</dbReference>
<dbReference type="PROSITE" id="PS51194">
    <property type="entry name" value="HELICASE_CTER"/>
    <property type="match status" value="1"/>
</dbReference>
<dbReference type="GO" id="GO:0004386">
    <property type="term" value="F:helicase activity"/>
    <property type="evidence" value="ECO:0007669"/>
    <property type="project" value="UniProtKB-KW"/>
</dbReference>
<dbReference type="PROSITE" id="PS50089">
    <property type="entry name" value="ZF_RING_2"/>
    <property type="match status" value="1"/>
</dbReference>
<evidence type="ECO:0000256" key="2">
    <source>
        <dbReference type="ARBA" id="ARBA00022723"/>
    </source>
</evidence>